<dbReference type="InterPro" id="IPR025875">
    <property type="entry name" value="Leu-rich_rpt_4"/>
</dbReference>
<keyword evidence="7" id="KW-1185">Reference proteome</keyword>
<dbReference type="Proteomes" id="UP001642409">
    <property type="component" value="Unassembled WGS sequence"/>
</dbReference>
<dbReference type="EMBL" id="CATOUU010000264">
    <property type="protein sequence ID" value="CAI9922939.1"/>
    <property type="molecule type" value="Genomic_DNA"/>
</dbReference>
<dbReference type="Gene3D" id="3.80.10.10">
    <property type="entry name" value="Ribonuclease Inhibitor"/>
    <property type="match status" value="2"/>
</dbReference>
<name>A0AA86NNQ4_9EUKA</name>
<sequence>MMRQINSLRWPVLKKKNPLLPRLKSKQRELFIPLTQLDIGQLEISKITPLEDLTQLTTLYSFQNNIADIGLLKNLKNLVEIQLSKNQISDIQPLSFLHLLQKLYLDENLIINLSPLRYLIKLETLSLDNNLISDISALRLLVHLKQLLISNNDDLASHIGNNTITDISPLKNMVNLDILHLQNNQIVDLSPLDKIDDLTVLNVKNNKVCDLSVIYSKINRQKFSVKQINFHDNYVDDECSHSSEAAHIFGEQKQPTSELLIMSRNMKCFYLQNNKVEEIYKQYYDLKVNFKRNKITFIGKVNKLNQQLQSIQLYFSSAIAAQFSLYSVCNDQ</sequence>
<reference evidence="3" key="1">
    <citation type="submission" date="2023-06" db="EMBL/GenBank/DDBJ databases">
        <authorList>
            <person name="Kurt Z."/>
        </authorList>
    </citation>
    <scope>NUCLEOTIDE SEQUENCE</scope>
</reference>
<evidence type="ECO:0000256" key="2">
    <source>
        <dbReference type="ARBA" id="ARBA00022737"/>
    </source>
</evidence>
<protein>
    <submittedName>
        <fullName evidence="3">T9SS type A sorting domain-containing protein</fullName>
    </submittedName>
    <submittedName>
        <fullName evidence="5">T9SS_type A sorting domain-containing protein</fullName>
    </submittedName>
</protein>
<evidence type="ECO:0000313" key="6">
    <source>
        <dbReference type="EMBL" id="CAL6089979.1"/>
    </source>
</evidence>
<organism evidence="3">
    <name type="scientific">Hexamita inflata</name>
    <dbReference type="NCBI Taxonomy" id="28002"/>
    <lineage>
        <taxon>Eukaryota</taxon>
        <taxon>Metamonada</taxon>
        <taxon>Diplomonadida</taxon>
        <taxon>Hexamitidae</taxon>
        <taxon>Hexamitinae</taxon>
        <taxon>Hexamita</taxon>
    </lineage>
</organism>
<dbReference type="PANTHER" id="PTHR46652:SF3">
    <property type="entry name" value="LEUCINE-RICH REPEAT-CONTAINING PROTEIN 9"/>
    <property type="match status" value="1"/>
</dbReference>
<dbReference type="AlphaFoldDB" id="A0AA86NNQ4"/>
<dbReference type="InterPro" id="IPR050836">
    <property type="entry name" value="SDS22/Internalin_LRR"/>
</dbReference>
<dbReference type="SMART" id="SM00365">
    <property type="entry name" value="LRR_SD22"/>
    <property type="match status" value="4"/>
</dbReference>
<dbReference type="PANTHER" id="PTHR46652">
    <property type="entry name" value="LEUCINE-RICH REPEAT AND IQ DOMAIN-CONTAINING PROTEIN 1-RELATED"/>
    <property type="match status" value="1"/>
</dbReference>
<accession>A0AA86NNQ4</accession>
<dbReference type="PROSITE" id="PS51450">
    <property type="entry name" value="LRR"/>
    <property type="match status" value="4"/>
</dbReference>
<evidence type="ECO:0000313" key="3">
    <source>
        <dbReference type="EMBL" id="CAI9922939.1"/>
    </source>
</evidence>
<dbReference type="Pfam" id="PF12799">
    <property type="entry name" value="LRR_4"/>
    <property type="match status" value="1"/>
</dbReference>
<evidence type="ECO:0000256" key="1">
    <source>
        <dbReference type="ARBA" id="ARBA00022614"/>
    </source>
</evidence>
<evidence type="ECO:0000313" key="7">
    <source>
        <dbReference type="Proteomes" id="UP001642409"/>
    </source>
</evidence>
<comment type="caution">
    <text evidence="3">The sequence shown here is derived from an EMBL/GenBank/DDBJ whole genome shotgun (WGS) entry which is preliminary data.</text>
</comment>
<dbReference type="SMART" id="SM00369">
    <property type="entry name" value="LRR_TYP"/>
    <property type="match status" value="3"/>
</dbReference>
<keyword evidence="1" id="KW-0433">Leucine-rich repeat</keyword>
<dbReference type="InterPro" id="IPR003591">
    <property type="entry name" value="Leu-rich_rpt_typical-subtyp"/>
</dbReference>
<dbReference type="InterPro" id="IPR032675">
    <property type="entry name" value="LRR_dom_sf"/>
</dbReference>
<evidence type="ECO:0000313" key="5">
    <source>
        <dbReference type="EMBL" id="CAL6066525.1"/>
    </source>
</evidence>
<dbReference type="InterPro" id="IPR001611">
    <property type="entry name" value="Leu-rich_rpt"/>
</dbReference>
<proteinExistence type="predicted"/>
<dbReference type="SUPFAM" id="SSF52058">
    <property type="entry name" value="L domain-like"/>
    <property type="match status" value="1"/>
</dbReference>
<reference evidence="5 7" key="2">
    <citation type="submission" date="2024-07" db="EMBL/GenBank/DDBJ databases">
        <authorList>
            <person name="Akdeniz Z."/>
        </authorList>
    </citation>
    <scope>NUCLEOTIDE SEQUENCE [LARGE SCALE GENOMIC DNA]</scope>
</reference>
<evidence type="ECO:0000313" key="4">
    <source>
        <dbReference type="EMBL" id="CAI9946179.1"/>
    </source>
</evidence>
<dbReference type="EMBL" id="CATOUU010000757">
    <property type="protein sequence ID" value="CAI9946179.1"/>
    <property type="molecule type" value="Genomic_DNA"/>
</dbReference>
<keyword evidence="2" id="KW-0677">Repeat</keyword>
<dbReference type="EMBL" id="CAXDID020000261">
    <property type="protein sequence ID" value="CAL6066525.1"/>
    <property type="molecule type" value="Genomic_DNA"/>
</dbReference>
<gene>
    <name evidence="3" type="ORF">HINF_LOCUS10584</name>
    <name evidence="4" type="ORF">HINF_LOCUS33824</name>
    <name evidence="5" type="ORF">HINF_LOCUS52436</name>
    <name evidence="6" type="ORF">HINF_LOCUS65091</name>
</gene>
<dbReference type="EMBL" id="CAXDID020000423">
    <property type="protein sequence ID" value="CAL6089979.1"/>
    <property type="molecule type" value="Genomic_DNA"/>
</dbReference>